<dbReference type="InterPro" id="IPR000524">
    <property type="entry name" value="Tscrpt_reg_HTH_GntR"/>
</dbReference>
<dbReference type="GO" id="GO:0003700">
    <property type="term" value="F:DNA-binding transcription factor activity"/>
    <property type="evidence" value="ECO:0007669"/>
    <property type="project" value="InterPro"/>
</dbReference>
<dbReference type="SUPFAM" id="SSF46785">
    <property type="entry name" value="Winged helix' DNA-binding domain"/>
    <property type="match status" value="1"/>
</dbReference>
<dbReference type="AlphaFoldDB" id="A0A1G9XIT7"/>
<dbReference type="GO" id="GO:0008483">
    <property type="term" value="F:transaminase activity"/>
    <property type="evidence" value="ECO:0007669"/>
    <property type="project" value="UniProtKB-KW"/>
</dbReference>
<keyword evidence="5" id="KW-0804">Transcription</keyword>
<dbReference type="InterPro" id="IPR015422">
    <property type="entry name" value="PyrdxlP-dep_Trfase_small"/>
</dbReference>
<dbReference type="RefSeq" id="WP_081900217.1">
    <property type="nucleotide sequence ID" value="NZ_JOEF01000005.1"/>
</dbReference>
<evidence type="ECO:0000256" key="3">
    <source>
        <dbReference type="ARBA" id="ARBA00023015"/>
    </source>
</evidence>
<dbReference type="STRING" id="211114.SAMN04489726_4226"/>
<dbReference type="GO" id="GO:0003677">
    <property type="term" value="F:DNA binding"/>
    <property type="evidence" value="ECO:0007669"/>
    <property type="project" value="UniProtKB-KW"/>
</dbReference>
<dbReference type="InterPro" id="IPR015424">
    <property type="entry name" value="PyrdxlP-dep_Trfase"/>
</dbReference>
<keyword evidence="9" id="KW-1185">Reference proteome</keyword>
<keyword evidence="4 8" id="KW-0238">DNA-binding</keyword>
<dbReference type="CDD" id="cd07377">
    <property type="entry name" value="WHTH_GntR"/>
    <property type="match status" value="1"/>
</dbReference>
<evidence type="ECO:0000259" key="7">
    <source>
        <dbReference type="PROSITE" id="PS50949"/>
    </source>
</evidence>
<dbReference type="InterPro" id="IPR051446">
    <property type="entry name" value="HTH_trans_reg/aminotransferase"/>
</dbReference>
<evidence type="ECO:0000313" key="8">
    <source>
        <dbReference type="EMBL" id="SDM96451.1"/>
    </source>
</evidence>
<keyword evidence="3" id="KW-0805">Transcription regulation</keyword>
<feature type="domain" description="HTH gntR-type" evidence="7">
    <location>
        <begin position="27"/>
        <end position="95"/>
    </location>
</feature>
<sequence>MTDRVRSEAIGAPRLVHLLVGWTDGDGPLHKRLADALHQLIDTGELPAGTRLPAERTVAGALAVSRSTVVAAYEALRAAGWLASRRGSGTWVRRPGVDYPVPEPRSRGPLGMGRQGSVPAPLTGADLADPPESIDLSTGALPGLQMVAEIATKVGAEDYRDLLGHHGYYAAGLPRLREELTERLGRRGVPAHSGDLIVTSGSQQAVELIAQGLVQPGDEIVLEEPTYRGALETFRSRGAKVITVPVRTGRRGPGGVDVDVLERLIARRPKLVYLLPTAHNPTGAMLNVVDRLRVVRAAAAAGVPVIDDESTVDTSLVWPPPPPLAAVAAEHGVPATVFNVGSLSKLFWGGLRVGWIHGPSDLVGRLSRVKNAADLGSSVPGQLLALKLLAHTASAREQRKDQLSTGLAAAEAAMQKLLPEWEWARPLGGAALWVRVPKSDTVALAARARRHGVLVVPGPAYSASEGLREFLRIGYAAGPGAVTEGIRRLATAWRAGP</sequence>
<dbReference type="GO" id="GO:0030170">
    <property type="term" value="F:pyridoxal phosphate binding"/>
    <property type="evidence" value="ECO:0007669"/>
    <property type="project" value="InterPro"/>
</dbReference>
<dbReference type="InterPro" id="IPR036388">
    <property type="entry name" value="WH-like_DNA-bd_sf"/>
</dbReference>
<dbReference type="InterPro" id="IPR015421">
    <property type="entry name" value="PyrdxlP-dep_Trfase_major"/>
</dbReference>
<dbReference type="Gene3D" id="1.10.10.10">
    <property type="entry name" value="Winged helix-like DNA-binding domain superfamily/Winged helix DNA-binding domain"/>
    <property type="match status" value="1"/>
</dbReference>
<gene>
    <name evidence="8" type="ORF">SAMN04489726_4226</name>
</gene>
<protein>
    <submittedName>
        <fullName evidence="8">DNA-binding transcriptional regulator, MocR family, contains an aminotransferase domain</fullName>
    </submittedName>
</protein>
<evidence type="ECO:0000256" key="5">
    <source>
        <dbReference type="ARBA" id="ARBA00023163"/>
    </source>
</evidence>
<organism evidence="8 9">
    <name type="scientific">Allokutzneria albata</name>
    <name type="common">Kibdelosporangium albatum</name>
    <dbReference type="NCBI Taxonomy" id="211114"/>
    <lineage>
        <taxon>Bacteria</taxon>
        <taxon>Bacillati</taxon>
        <taxon>Actinomycetota</taxon>
        <taxon>Actinomycetes</taxon>
        <taxon>Pseudonocardiales</taxon>
        <taxon>Pseudonocardiaceae</taxon>
        <taxon>Allokutzneria</taxon>
    </lineage>
</organism>
<dbReference type="EMBL" id="LT629701">
    <property type="protein sequence ID" value="SDM96451.1"/>
    <property type="molecule type" value="Genomic_DNA"/>
</dbReference>
<reference evidence="8 9" key="1">
    <citation type="submission" date="2016-10" db="EMBL/GenBank/DDBJ databases">
        <authorList>
            <person name="de Groot N.N."/>
        </authorList>
    </citation>
    <scope>NUCLEOTIDE SEQUENCE [LARGE SCALE GENOMIC DNA]</scope>
    <source>
        <strain evidence="8 9">DSM 44149</strain>
    </source>
</reference>
<evidence type="ECO:0000313" key="9">
    <source>
        <dbReference type="Proteomes" id="UP000183376"/>
    </source>
</evidence>
<keyword evidence="8" id="KW-0032">Aminotransferase</keyword>
<evidence type="ECO:0000256" key="4">
    <source>
        <dbReference type="ARBA" id="ARBA00023125"/>
    </source>
</evidence>
<dbReference type="PANTHER" id="PTHR46577">
    <property type="entry name" value="HTH-TYPE TRANSCRIPTIONAL REGULATORY PROTEIN GABR"/>
    <property type="match status" value="1"/>
</dbReference>
<dbReference type="InterPro" id="IPR004839">
    <property type="entry name" value="Aminotransferase_I/II_large"/>
</dbReference>
<comment type="similarity">
    <text evidence="1">In the C-terminal section; belongs to the class-I pyridoxal-phosphate-dependent aminotransferase family.</text>
</comment>
<dbReference type="SUPFAM" id="SSF53383">
    <property type="entry name" value="PLP-dependent transferases"/>
    <property type="match status" value="1"/>
</dbReference>
<evidence type="ECO:0000256" key="6">
    <source>
        <dbReference type="SAM" id="MobiDB-lite"/>
    </source>
</evidence>
<name>A0A1G9XIT7_ALLAB</name>
<dbReference type="Gene3D" id="3.40.640.10">
    <property type="entry name" value="Type I PLP-dependent aspartate aminotransferase-like (Major domain)"/>
    <property type="match status" value="1"/>
</dbReference>
<dbReference type="OrthoDB" id="199743at2"/>
<feature type="region of interest" description="Disordered" evidence="6">
    <location>
        <begin position="99"/>
        <end position="118"/>
    </location>
</feature>
<dbReference type="PANTHER" id="PTHR46577:SF1">
    <property type="entry name" value="HTH-TYPE TRANSCRIPTIONAL REGULATORY PROTEIN GABR"/>
    <property type="match status" value="1"/>
</dbReference>
<keyword evidence="2" id="KW-0663">Pyridoxal phosphate</keyword>
<dbReference type="Gene3D" id="3.90.1150.10">
    <property type="entry name" value="Aspartate Aminotransferase, domain 1"/>
    <property type="match status" value="1"/>
</dbReference>
<dbReference type="SMART" id="SM00345">
    <property type="entry name" value="HTH_GNTR"/>
    <property type="match status" value="1"/>
</dbReference>
<keyword evidence="8" id="KW-0808">Transferase</keyword>
<dbReference type="PROSITE" id="PS50949">
    <property type="entry name" value="HTH_GNTR"/>
    <property type="match status" value="1"/>
</dbReference>
<evidence type="ECO:0000256" key="1">
    <source>
        <dbReference type="ARBA" id="ARBA00005384"/>
    </source>
</evidence>
<accession>A0A1G9XIT7</accession>
<proteinExistence type="inferred from homology"/>
<dbReference type="eggNOG" id="COG1167">
    <property type="taxonomic scope" value="Bacteria"/>
</dbReference>
<dbReference type="Pfam" id="PF00155">
    <property type="entry name" value="Aminotran_1_2"/>
    <property type="match status" value="1"/>
</dbReference>
<dbReference type="Proteomes" id="UP000183376">
    <property type="component" value="Chromosome I"/>
</dbReference>
<dbReference type="Pfam" id="PF00392">
    <property type="entry name" value="GntR"/>
    <property type="match status" value="1"/>
</dbReference>
<dbReference type="CDD" id="cd00609">
    <property type="entry name" value="AAT_like"/>
    <property type="match status" value="1"/>
</dbReference>
<evidence type="ECO:0000256" key="2">
    <source>
        <dbReference type="ARBA" id="ARBA00022898"/>
    </source>
</evidence>
<dbReference type="InterPro" id="IPR036390">
    <property type="entry name" value="WH_DNA-bd_sf"/>
</dbReference>